<sequence length="104" mass="11942">MVKDKVSFHEMMKALDEGGYAFLANGCILFKQIPAEIMPDTIPLLKSVPDLVKQRMLSLVDKESAKSAKYENQYIKMNQQLRMTYYIFTGDDVNSNDWTVVVKD</sequence>
<reference evidence="1" key="1">
    <citation type="journal article" date="2021" name="Proc. Natl. Acad. Sci. U.S.A.">
        <title>A Catalog of Tens of Thousands of Viruses from Human Metagenomes Reveals Hidden Associations with Chronic Diseases.</title>
        <authorList>
            <person name="Tisza M.J."/>
            <person name="Buck C.B."/>
        </authorList>
    </citation>
    <scope>NUCLEOTIDE SEQUENCE</scope>
    <source>
        <strain evidence="1">CtPuP5</strain>
    </source>
</reference>
<name>A0A8S5L9V5_9CAUD</name>
<dbReference type="EMBL" id="BK014662">
    <property type="protein sequence ID" value="DAD66693.1"/>
    <property type="molecule type" value="Genomic_DNA"/>
</dbReference>
<organism evidence="1">
    <name type="scientific">Myoviridae sp. ctPuP5</name>
    <dbReference type="NCBI Taxonomy" id="2823543"/>
    <lineage>
        <taxon>Viruses</taxon>
        <taxon>Duplodnaviria</taxon>
        <taxon>Heunggongvirae</taxon>
        <taxon>Uroviricota</taxon>
        <taxon>Caudoviricetes</taxon>
    </lineage>
</organism>
<accession>A0A8S5L9V5</accession>
<evidence type="ECO:0000313" key="1">
    <source>
        <dbReference type="EMBL" id="DAD66693.1"/>
    </source>
</evidence>
<protein>
    <submittedName>
        <fullName evidence="1">Uncharacterized protein</fullName>
    </submittedName>
</protein>
<proteinExistence type="predicted"/>